<accession>A0A9P5P6R4</accession>
<comment type="caution">
    <text evidence="2">The sequence shown here is derived from an EMBL/GenBank/DDBJ whole genome shotgun (WGS) entry which is preliminary data.</text>
</comment>
<gene>
    <name evidence="2" type="ORF">BDP27DRAFT_1345951</name>
</gene>
<protein>
    <recommendedName>
        <fullName evidence="4">Secreted protein</fullName>
    </recommendedName>
</protein>
<dbReference type="Proteomes" id="UP000772434">
    <property type="component" value="Unassembled WGS sequence"/>
</dbReference>
<dbReference type="PROSITE" id="PS51257">
    <property type="entry name" value="PROKAR_LIPOPROTEIN"/>
    <property type="match status" value="1"/>
</dbReference>
<reference evidence="2" key="1">
    <citation type="submission" date="2020-11" db="EMBL/GenBank/DDBJ databases">
        <authorList>
            <consortium name="DOE Joint Genome Institute"/>
            <person name="Ahrendt S."/>
            <person name="Riley R."/>
            <person name="Andreopoulos W."/>
            <person name="Labutti K."/>
            <person name="Pangilinan J."/>
            <person name="Ruiz-Duenas F.J."/>
            <person name="Barrasa J.M."/>
            <person name="Sanchez-Garcia M."/>
            <person name="Camarero S."/>
            <person name="Miyauchi S."/>
            <person name="Serrano A."/>
            <person name="Linde D."/>
            <person name="Babiker R."/>
            <person name="Drula E."/>
            <person name="Ayuso-Fernandez I."/>
            <person name="Pacheco R."/>
            <person name="Padilla G."/>
            <person name="Ferreira P."/>
            <person name="Barriuso J."/>
            <person name="Kellner H."/>
            <person name="Castanera R."/>
            <person name="Alfaro M."/>
            <person name="Ramirez L."/>
            <person name="Pisabarro A.G."/>
            <person name="Kuo A."/>
            <person name="Tritt A."/>
            <person name="Lipzen A."/>
            <person name="He G."/>
            <person name="Yan M."/>
            <person name="Ng V."/>
            <person name="Cullen D."/>
            <person name="Martin F."/>
            <person name="Rosso M.-N."/>
            <person name="Henrissat B."/>
            <person name="Hibbett D."/>
            <person name="Martinez A.T."/>
            <person name="Grigoriev I.V."/>
        </authorList>
    </citation>
    <scope>NUCLEOTIDE SEQUENCE</scope>
    <source>
        <strain evidence="2">AH 40177</strain>
    </source>
</reference>
<name>A0A9P5P6R4_9AGAR</name>
<evidence type="ECO:0000313" key="3">
    <source>
        <dbReference type="Proteomes" id="UP000772434"/>
    </source>
</evidence>
<keyword evidence="1" id="KW-0732">Signal</keyword>
<keyword evidence="3" id="KW-1185">Reference proteome</keyword>
<feature type="signal peptide" evidence="1">
    <location>
        <begin position="1"/>
        <end position="16"/>
    </location>
</feature>
<evidence type="ECO:0000256" key="1">
    <source>
        <dbReference type="SAM" id="SignalP"/>
    </source>
</evidence>
<evidence type="ECO:0000313" key="2">
    <source>
        <dbReference type="EMBL" id="KAF9049193.1"/>
    </source>
</evidence>
<proteinExistence type="predicted"/>
<dbReference type="EMBL" id="JADNRY010000482">
    <property type="protein sequence ID" value="KAF9049193.1"/>
    <property type="molecule type" value="Genomic_DNA"/>
</dbReference>
<evidence type="ECO:0008006" key="4">
    <source>
        <dbReference type="Google" id="ProtNLM"/>
    </source>
</evidence>
<sequence length="75" mass="7944">MARGLIGILLPPLLNPVPLVATALGCDDTFAHPSPTRTLISINEIPAIDGKTSIAKCWICVFSSSVMKKKIVQAV</sequence>
<dbReference type="AlphaFoldDB" id="A0A9P5P6R4"/>
<organism evidence="2 3">
    <name type="scientific">Rhodocollybia butyracea</name>
    <dbReference type="NCBI Taxonomy" id="206335"/>
    <lineage>
        <taxon>Eukaryota</taxon>
        <taxon>Fungi</taxon>
        <taxon>Dikarya</taxon>
        <taxon>Basidiomycota</taxon>
        <taxon>Agaricomycotina</taxon>
        <taxon>Agaricomycetes</taxon>
        <taxon>Agaricomycetidae</taxon>
        <taxon>Agaricales</taxon>
        <taxon>Marasmiineae</taxon>
        <taxon>Omphalotaceae</taxon>
        <taxon>Rhodocollybia</taxon>
    </lineage>
</organism>
<feature type="chain" id="PRO_5040244193" description="Secreted protein" evidence="1">
    <location>
        <begin position="17"/>
        <end position="75"/>
    </location>
</feature>